<name>A0A1J5TG99_9ARCH</name>
<dbReference type="SUPFAM" id="SSF53187">
    <property type="entry name" value="Zn-dependent exopeptidases"/>
    <property type="match status" value="1"/>
</dbReference>
<protein>
    <recommendedName>
        <fullName evidence="4">Peptidase M20 dimerisation domain-containing protein</fullName>
    </recommendedName>
</protein>
<dbReference type="GO" id="GO:0046872">
    <property type="term" value="F:metal ion binding"/>
    <property type="evidence" value="ECO:0007669"/>
    <property type="project" value="UniProtKB-KW"/>
</dbReference>
<evidence type="ECO:0000256" key="2">
    <source>
        <dbReference type="ARBA" id="ARBA00022723"/>
    </source>
</evidence>
<organism evidence="5 6">
    <name type="scientific">Marine Group III euryarchaeote CG-Bathy1</name>
    <dbReference type="NCBI Taxonomy" id="1889001"/>
    <lineage>
        <taxon>Archaea</taxon>
        <taxon>Methanobacteriati</taxon>
        <taxon>Thermoplasmatota</taxon>
        <taxon>Thermoplasmata</taxon>
        <taxon>Candidatus Thermoprofundales</taxon>
    </lineage>
</organism>
<proteinExistence type="predicted"/>
<dbReference type="InterPro" id="IPR051458">
    <property type="entry name" value="Cyt/Met_Dipeptidase"/>
</dbReference>
<dbReference type="Pfam" id="PF01546">
    <property type="entry name" value="Peptidase_M20"/>
    <property type="match status" value="1"/>
</dbReference>
<dbReference type="GO" id="GO:0006508">
    <property type="term" value="P:proteolysis"/>
    <property type="evidence" value="ECO:0007669"/>
    <property type="project" value="UniProtKB-KW"/>
</dbReference>
<evidence type="ECO:0000313" key="6">
    <source>
        <dbReference type="Proteomes" id="UP000183815"/>
    </source>
</evidence>
<dbReference type="PANTHER" id="PTHR43270">
    <property type="entry name" value="BETA-ALA-HIS DIPEPTIDASE"/>
    <property type="match status" value="1"/>
</dbReference>
<dbReference type="EMBL" id="MIYU01000004">
    <property type="protein sequence ID" value="OIR20009.1"/>
    <property type="molecule type" value="Genomic_DNA"/>
</dbReference>
<dbReference type="Gene3D" id="3.40.630.10">
    <property type="entry name" value="Zn peptidases"/>
    <property type="match status" value="1"/>
</dbReference>
<dbReference type="InterPro" id="IPR011650">
    <property type="entry name" value="Peptidase_M20_dimer"/>
</dbReference>
<sequence>MPNSLDLDKLSDFVEEWWDKSALPSLCEFVEIPALSPSFDSEWEANGYLDAAVNTFIAWIRSLPLKGLTVSVHRLKNRSPLLLVKIEGDEDGEVLFYSHLDKQPEATGWSEGKGPWKPVIEDGWLFGRGSVDDGYGGYAGILSVLALQDQGVPHPTCRFLIETGEESGSPDLSFYLDELESVLGVPDLVIVLDTGGIDYDRLWITESLRGIVAGTLSVKVSSVGVHSGHGSGVMPSSFRLARQLLSRIEDENTGEIKPEWLHIEITDKMKDQAKKIVDMNSESVDDFPLLKGVEKQVKDPLDIFITMNLAPSLSIIGADGIPSIQDAGNVLRTNTDLKVSIRTPPGISADEVAKKVQALLEANPPNGAHVSAEMKEVADGFLSPELPEKLSDMLTESGKKFYGNEPMSLFIGGTIPVMAMLQSRYPDSKFIITGAGGPGGNAHGPDEKLHIPTAKKVTKCMSAAVSVAIR</sequence>
<dbReference type="Gene3D" id="3.30.70.360">
    <property type="match status" value="1"/>
</dbReference>
<evidence type="ECO:0000256" key="3">
    <source>
        <dbReference type="ARBA" id="ARBA00022801"/>
    </source>
</evidence>
<evidence type="ECO:0000313" key="5">
    <source>
        <dbReference type="EMBL" id="OIR20009.1"/>
    </source>
</evidence>
<evidence type="ECO:0000259" key="4">
    <source>
        <dbReference type="Pfam" id="PF07687"/>
    </source>
</evidence>
<reference evidence="5 6" key="1">
    <citation type="submission" date="2016-08" db="EMBL/GenBank/DDBJ databases">
        <title>New Insights into Marine Group III Euryarchaeota, from dark to light.</title>
        <authorList>
            <person name="Haro-Moreno J.M."/>
            <person name="Rodriguez-Valera F."/>
            <person name="Lopez-Garcia P."/>
            <person name="Moreira D."/>
            <person name="Martin-Cuadrado A.B."/>
        </authorList>
    </citation>
    <scope>NUCLEOTIDE SEQUENCE [LARGE SCALE GENOMIC DNA]</scope>
    <source>
        <strain evidence="5">CG-Bathy1</strain>
    </source>
</reference>
<keyword evidence="2" id="KW-0479">Metal-binding</keyword>
<comment type="caution">
    <text evidence="5">The sequence shown here is derived from an EMBL/GenBank/DDBJ whole genome shotgun (WGS) entry which is preliminary data.</text>
</comment>
<accession>A0A1J5TG99</accession>
<dbReference type="Pfam" id="PF07687">
    <property type="entry name" value="M20_dimer"/>
    <property type="match status" value="1"/>
</dbReference>
<dbReference type="AlphaFoldDB" id="A0A1J5TG99"/>
<keyword evidence="1" id="KW-0645">Protease</keyword>
<keyword evidence="3" id="KW-0378">Hydrolase</keyword>
<dbReference type="PANTHER" id="PTHR43270:SF4">
    <property type="entry name" value="CARNOSINE DIPEPTIDASE 2, ISOFORM A"/>
    <property type="match status" value="1"/>
</dbReference>
<gene>
    <name evidence="5" type="ORF">BEU04_04135</name>
</gene>
<feature type="domain" description="Peptidase M20 dimerisation" evidence="4">
    <location>
        <begin position="208"/>
        <end position="366"/>
    </location>
</feature>
<dbReference type="Proteomes" id="UP000183815">
    <property type="component" value="Unassembled WGS sequence"/>
</dbReference>
<dbReference type="InterPro" id="IPR002933">
    <property type="entry name" value="Peptidase_M20"/>
</dbReference>
<dbReference type="GO" id="GO:0008233">
    <property type="term" value="F:peptidase activity"/>
    <property type="evidence" value="ECO:0007669"/>
    <property type="project" value="UniProtKB-KW"/>
</dbReference>
<evidence type="ECO:0000256" key="1">
    <source>
        <dbReference type="ARBA" id="ARBA00022670"/>
    </source>
</evidence>